<dbReference type="InterPro" id="IPR001041">
    <property type="entry name" value="2Fe-2S_ferredoxin-type"/>
</dbReference>
<name>A0ABQ6F7U2_9RHOO</name>
<sequence length="115" mass="12174">MATKHLIHIENTGERYLCAEDENLLRGMEMLGRKGIPVGCRGGGCGVCKVHITAGDYAARKMSKSCVSDEELAQGVVLACRVYPQGEISLDVVGKMAKSVCKGAEAPSPQSTCSD</sequence>
<dbReference type="PROSITE" id="PS00197">
    <property type="entry name" value="2FE2S_FER_1"/>
    <property type="match status" value="1"/>
</dbReference>
<evidence type="ECO:0000259" key="1">
    <source>
        <dbReference type="PROSITE" id="PS51085"/>
    </source>
</evidence>
<dbReference type="InterPro" id="IPR036010">
    <property type="entry name" value="2Fe-2S_ferredoxin-like_sf"/>
</dbReference>
<proteinExistence type="predicted"/>
<gene>
    <name evidence="2" type="ORF">GCM10007933_07460</name>
</gene>
<dbReference type="InterPro" id="IPR012675">
    <property type="entry name" value="Beta-grasp_dom_sf"/>
</dbReference>
<evidence type="ECO:0000313" key="3">
    <source>
        <dbReference type="Proteomes" id="UP001157167"/>
    </source>
</evidence>
<dbReference type="Gene3D" id="3.10.20.30">
    <property type="match status" value="1"/>
</dbReference>
<feature type="domain" description="2Fe-2S ferredoxin-type" evidence="1">
    <location>
        <begin position="3"/>
        <end position="96"/>
    </location>
</feature>
<dbReference type="EMBL" id="BSPX01000006">
    <property type="protein sequence ID" value="GLT21294.1"/>
    <property type="molecule type" value="Genomic_DNA"/>
</dbReference>
<evidence type="ECO:0000313" key="2">
    <source>
        <dbReference type="EMBL" id="GLT21294.1"/>
    </source>
</evidence>
<dbReference type="SUPFAM" id="SSF54292">
    <property type="entry name" value="2Fe-2S ferredoxin-like"/>
    <property type="match status" value="1"/>
</dbReference>
<dbReference type="Proteomes" id="UP001157167">
    <property type="component" value="Unassembled WGS sequence"/>
</dbReference>
<dbReference type="InterPro" id="IPR006058">
    <property type="entry name" value="2Fe2S_fd_BS"/>
</dbReference>
<accession>A0ABQ6F7U2</accession>
<organism evidence="2 3">
    <name type="scientific">Zoogloea oryzae</name>
    <dbReference type="NCBI Taxonomy" id="310767"/>
    <lineage>
        <taxon>Bacteria</taxon>
        <taxon>Pseudomonadati</taxon>
        <taxon>Pseudomonadota</taxon>
        <taxon>Betaproteobacteria</taxon>
        <taxon>Rhodocyclales</taxon>
        <taxon>Zoogloeaceae</taxon>
        <taxon>Zoogloea</taxon>
    </lineage>
</organism>
<keyword evidence="3" id="KW-1185">Reference proteome</keyword>
<reference evidence="3" key="1">
    <citation type="journal article" date="2019" name="Int. J. Syst. Evol. Microbiol.">
        <title>The Global Catalogue of Microorganisms (GCM) 10K type strain sequencing project: providing services to taxonomists for standard genome sequencing and annotation.</title>
        <authorList>
            <consortium name="The Broad Institute Genomics Platform"/>
            <consortium name="The Broad Institute Genome Sequencing Center for Infectious Disease"/>
            <person name="Wu L."/>
            <person name="Ma J."/>
        </authorList>
    </citation>
    <scope>NUCLEOTIDE SEQUENCE [LARGE SCALE GENOMIC DNA]</scope>
    <source>
        <strain evidence="3">NBRC 102407</strain>
    </source>
</reference>
<dbReference type="PROSITE" id="PS51085">
    <property type="entry name" value="2FE2S_FER_2"/>
    <property type="match status" value="1"/>
</dbReference>
<dbReference type="RefSeq" id="WP_284186754.1">
    <property type="nucleotide sequence ID" value="NZ_BSPX01000006.1"/>
</dbReference>
<comment type="caution">
    <text evidence="2">The sequence shown here is derived from an EMBL/GenBank/DDBJ whole genome shotgun (WGS) entry which is preliminary data.</text>
</comment>
<dbReference type="CDD" id="cd00207">
    <property type="entry name" value="fer2"/>
    <property type="match status" value="1"/>
</dbReference>
<protein>
    <recommendedName>
        <fullName evidence="1">2Fe-2S ferredoxin-type domain-containing protein</fullName>
    </recommendedName>
</protein>
<dbReference type="Pfam" id="PF00111">
    <property type="entry name" value="Fer2"/>
    <property type="match status" value="1"/>
</dbReference>